<feature type="non-terminal residue" evidence="2">
    <location>
        <position position="1"/>
    </location>
</feature>
<dbReference type="AlphaFoldDB" id="A0A401TE02"/>
<comment type="caution">
    <text evidence="2">The sequence shown here is derived from an EMBL/GenBank/DDBJ whole genome shotgun (WGS) entry which is preliminary data.</text>
</comment>
<keyword evidence="3" id="KW-1185">Reference proteome</keyword>
<proteinExistence type="predicted"/>
<evidence type="ECO:0000256" key="1">
    <source>
        <dbReference type="SAM" id="MobiDB-lite"/>
    </source>
</evidence>
<dbReference type="EMBL" id="BEZZ01049941">
    <property type="protein sequence ID" value="GCC40861.1"/>
    <property type="molecule type" value="Genomic_DNA"/>
</dbReference>
<evidence type="ECO:0000313" key="3">
    <source>
        <dbReference type="Proteomes" id="UP000287033"/>
    </source>
</evidence>
<sequence length="61" mass="6743">TSVVPLLVKLCTLLLKRRGKEEGSRQQSGEASRFPLDPIRVQHDSEDVALVDVLQMAPTTL</sequence>
<accession>A0A401TE02</accession>
<reference evidence="2 3" key="1">
    <citation type="journal article" date="2018" name="Nat. Ecol. Evol.">
        <title>Shark genomes provide insights into elasmobranch evolution and the origin of vertebrates.</title>
        <authorList>
            <person name="Hara Y"/>
            <person name="Yamaguchi K"/>
            <person name="Onimaru K"/>
            <person name="Kadota M"/>
            <person name="Koyanagi M"/>
            <person name="Keeley SD"/>
            <person name="Tatsumi K"/>
            <person name="Tanaka K"/>
            <person name="Motone F"/>
            <person name="Kageyama Y"/>
            <person name="Nozu R"/>
            <person name="Adachi N"/>
            <person name="Nishimura O"/>
            <person name="Nakagawa R"/>
            <person name="Tanegashima C"/>
            <person name="Kiyatake I"/>
            <person name="Matsumoto R"/>
            <person name="Murakumo K"/>
            <person name="Nishida K"/>
            <person name="Terakita A"/>
            <person name="Kuratani S"/>
            <person name="Sato K"/>
            <person name="Hyodo S Kuraku.S."/>
        </authorList>
    </citation>
    <scope>NUCLEOTIDE SEQUENCE [LARGE SCALE GENOMIC DNA]</scope>
</reference>
<evidence type="ECO:0000313" key="2">
    <source>
        <dbReference type="EMBL" id="GCC40861.1"/>
    </source>
</evidence>
<name>A0A401TE02_CHIPU</name>
<protein>
    <submittedName>
        <fullName evidence="2">Uncharacterized protein</fullName>
    </submittedName>
</protein>
<organism evidence="2 3">
    <name type="scientific">Chiloscyllium punctatum</name>
    <name type="common">Brownbanded bambooshark</name>
    <name type="synonym">Hemiscyllium punctatum</name>
    <dbReference type="NCBI Taxonomy" id="137246"/>
    <lineage>
        <taxon>Eukaryota</taxon>
        <taxon>Metazoa</taxon>
        <taxon>Chordata</taxon>
        <taxon>Craniata</taxon>
        <taxon>Vertebrata</taxon>
        <taxon>Chondrichthyes</taxon>
        <taxon>Elasmobranchii</taxon>
        <taxon>Galeomorphii</taxon>
        <taxon>Galeoidea</taxon>
        <taxon>Orectolobiformes</taxon>
        <taxon>Hemiscylliidae</taxon>
        <taxon>Chiloscyllium</taxon>
    </lineage>
</organism>
<gene>
    <name evidence="2" type="ORF">chiPu_0024981</name>
</gene>
<feature type="region of interest" description="Disordered" evidence="1">
    <location>
        <begin position="18"/>
        <end position="37"/>
    </location>
</feature>
<dbReference type="Proteomes" id="UP000287033">
    <property type="component" value="Unassembled WGS sequence"/>
</dbReference>